<proteinExistence type="predicted"/>
<accession>A0A514DBR6</accession>
<reference evidence="1" key="1">
    <citation type="submission" date="2019-05" db="EMBL/GenBank/DDBJ databases">
        <title>Metatranscriptomic reconstruction reveals RNA viruses with the potential to shape carbon cycling in soil.</title>
        <authorList>
            <person name="Starr E.P."/>
            <person name="Nuccio E."/>
            <person name="Pett-Ridge J."/>
            <person name="Banfield J.F."/>
            <person name="Firestone M.K."/>
        </authorList>
    </citation>
    <scope>NUCLEOTIDE SEQUENCE</scope>
    <source>
        <strain evidence="1">H2_Rhizo_33_scaffold_936</strain>
    </source>
</reference>
<evidence type="ECO:0000313" key="1">
    <source>
        <dbReference type="EMBL" id="QDH91047.1"/>
    </source>
</evidence>
<gene>
    <name evidence="1" type="ORF">H2Rhizo33936_000001</name>
</gene>
<sequence>MPFPIIRSRQRSEQKSGMRYRHPVDGYSNVYLLDDRWLSLDYLYSVKDVINTPITQRVKPCSSWKFSYSGDHYQDVPLDHGYFVRWQDDVGPHIAFDVITEGAFPRFPHSDVVKANGKAFEFFAERFPTKISGAEFVQGLFELLALLPKFERSLTKTIAGGYLTKKFGWDNLLSDLKSFSSLLVSIRERMEFLKRTYGKPTKLLYHIPNCHTIDSWEYLYEPFRGVGTRLILESYRCDYHAGATLVQNLKHIDDFIGWLRAIVISLGLNNPLQSIWKTTRLSFVVDWFADVSGHLGRLAAIQPAEKWDVYDISSSITWTARFKVIQENTHLDGSPDFIRQLGVLVVKRYERVVGLPVDLTVFTPSTCTPDQLVLMEAMALAK</sequence>
<protein>
    <submittedName>
        <fullName evidence="1">Uncharacterized protein</fullName>
    </submittedName>
</protein>
<dbReference type="EMBL" id="MN035972">
    <property type="protein sequence ID" value="QDH91047.1"/>
    <property type="molecule type" value="Genomic_RNA"/>
</dbReference>
<name>A0A514DBR6_9VIRU</name>
<organism evidence="1">
    <name type="scientific">Leviviridae sp</name>
    <dbReference type="NCBI Taxonomy" id="2027243"/>
    <lineage>
        <taxon>Viruses</taxon>
        <taxon>Riboviria</taxon>
        <taxon>Orthornavirae</taxon>
        <taxon>Lenarviricota</taxon>
        <taxon>Leviviricetes</taxon>
        <taxon>Norzivirales</taxon>
        <taxon>Fiersviridae</taxon>
    </lineage>
</organism>